<dbReference type="NCBIfam" id="NF004016">
    <property type="entry name" value="PRK05478.1"/>
    <property type="match status" value="1"/>
</dbReference>
<comment type="function">
    <text evidence="2 13">Catalyzes the isomerization between 2-isopropylmalate and 3-isopropylmalate, via the formation of 2-isopropylmaleate.</text>
</comment>
<evidence type="ECO:0000256" key="7">
    <source>
        <dbReference type="ARBA" id="ARBA00022605"/>
    </source>
</evidence>
<dbReference type="SUPFAM" id="SSF53732">
    <property type="entry name" value="Aconitase iron-sulfur domain"/>
    <property type="match status" value="1"/>
</dbReference>
<feature type="binding site" evidence="13">
    <location>
        <position position="414"/>
    </location>
    <ligand>
        <name>[4Fe-4S] cluster</name>
        <dbReference type="ChEBI" id="CHEBI:49883"/>
    </ligand>
</feature>
<evidence type="ECO:0000256" key="12">
    <source>
        <dbReference type="ARBA" id="ARBA00023304"/>
    </source>
</evidence>
<dbReference type="NCBIfam" id="TIGR00170">
    <property type="entry name" value="leuC"/>
    <property type="match status" value="1"/>
</dbReference>
<evidence type="ECO:0000256" key="2">
    <source>
        <dbReference type="ARBA" id="ARBA00002695"/>
    </source>
</evidence>
<dbReference type="Pfam" id="PF00330">
    <property type="entry name" value="Aconitase"/>
    <property type="match status" value="1"/>
</dbReference>
<dbReference type="PRINTS" id="PR00415">
    <property type="entry name" value="ACONITASE"/>
</dbReference>
<keyword evidence="6 13" id="KW-0004">4Fe-4S</keyword>
<comment type="pathway">
    <text evidence="3 13">Amino-acid biosynthesis; L-leucine biosynthesis; L-leucine from 3-methyl-2-oxobutanoate: step 2/4.</text>
</comment>
<dbReference type="InterPro" id="IPR036008">
    <property type="entry name" value="Aconitase_4Fe-4S_dom"/>
</dbReference>
<dbReference type="InterPro" id="IPR004430">
    <property type="entry name" value="3-IsopropMal_deHydase_lsu"/>
</dbReference>
<dbReference type="GO" id="GO:0016853">
    <property type="term" value="F:isomerase activity"/>
    <property type="evidence" value="ECO:0007669"/>
    <property type="project" value="UniProtKB-KW"/>
</dbReference>
<keyword evidence="5 13" id="KW-0432">Leucine biosynthesis</keyword>
<comment type="catalytic activity">
    <reaction evidence="1 13">
        <text>(2R,3S)-3-isopropylmalate = (2S)-2-isopropylmalate</text>
        <dbReference type="Rhea" id="RHEA:32287"/>
        <dbReference type="ChEBI" id="CHEBI:1178"/>
        <dbReference type="ChEBI" id="CHEBI:35121"/>
        <dbReference type="EC" id="4.2.1.33"/>
    </reaction>
</comment>
<dbReference type="InterPro" id="IPR033941">
    <property type="entry name" value="IPMI_cat"/>
</dbReference>
<dbReference type="PANTHER" id="PTHR43822:SF9">
    <property type="entry name" value="3-ISOPROPYLMALATE DEHYDRATASE"/>
    <property type="match status" value="1"/>
</dbReference>
<dbReference type="RefSeq" id="WP_054588660.1">
    <property type="nucleotide sequence ID" value="NZ_CP012700.1"/>
</dbReference>
<feature type="binding site" evidence="13">
    <location>
        <position position="354"/>
    </location>
    <ligand>
        <name>[4Fe-4S] cluster</name>
        <dbReference type="ChEBI" id="CHEBI:49883"/>
    </ligand>
</feature>
<dbReference type="PROSITE" id="PS00450">
    <property type="entry name" value="ACONITASE_1"/>
    <property type="match status" value="1"/>
</dbReference>
<dbReference type="NCBIfam" id="NF009116">
    <property type="entry name" value="PRK12466.1"/>
    <property type="match status" value="1"/>
</dbReference>
<sequence length="479" mass="51056">MSAPKTLYDKIVDEHRILSFDESGGAGERLLLYIDRTVLNEYTSPQAFSGLRAAGRTPWRPAASLGVVDHVNSTNPDREAGQLDDGARRQIEYLGENGRDFGIEIFDLFDPRQGIEHVVMPELGLVLPGMVIAAGDSHSTTYGAFGVVGFGIGTSDIEHLLATQTLVYRRLKTMRITVDGTLAPGVTAKDLIMEVIRRIGADGAAGHAVEFAGDAIAALGVEARMTICNMAVECGARVALMAPDDKVAAYIEGCPRAPSAGLFARARIEWDALRSDPGARFDKELSLSAGDIPPMVSWGTSPDQSLAITGRVPDPDDLPPERRADAVRAMAYMGLAPNMALQEIAIDRAFIGSCTNARLSDLRDAAEILRGRKVAPGVRAMISPGSSHVRSLAEAEGIDRVFVEAGFEWRRSGCSLCLAMNDDSLAPGERCASSTNRNFEGRQGIGGRTHLMSPAMVAAAAVTGRLADVRTLAAAEPAR</sequence>
<comment type="cofactor">
    <cofactor evidence="13">
        <name>[4Fe-4S] cluster</name>
        <dbReference type="ChEBI" id="CHEBI:49883"/>
    </cofactor>
    <text evidence="13">Binds 1 [4Fe-4S] cluster per subunit.</text>
</comment>
<dbReference type="Gene3D" id="3.30.499.10">
    <property type="entry name" value="Aconitase, domain 3"/>
    <property type="match status" value="2"/>
</dbReference>
<dbReference type="UniPathway" id="UPA00048">
    <property type="reaction ID" value="UER00071"/>
</dbReference>
<evidence type="ECO:0000256" key="3">
    <source>
        <dbReference type="ARBA" id="ARBA00004729"/>
    </source>
</evidence>
<keyword evidence="12 13" id="KW-0100">Branched-chain amino acid biosynthesis</keyword>
<keyword evidence="15" id="KW-0413">Isomerase</keyword>
<protein>
    <recommendedName>
        <fullName evidence="13">3-isopropylmalate dehydratase large subunit</fullName>
        <ecNumber evidence="13">4.2.1.33</ecNumber>
    </recommendedName>
    <alternativeName>
        <fullName evidence="13">Alpha-IPM isomerase</fullName>
        <shortName evidence="13">IPMI</shortName>
    </alternativeName>
    <alternativeName>
        <fullName evidence="13">Isopropylmalate isomerase</fullName>
    </alternativeName>
</protein>
<organism evidence="15 16">
    <name type="scientific">Sphingopyxis macrogoltabida</name>
    <name type="common">Sphingomonas macrogoltabidus</name>
    <dbReference type="NCBI Taxonomy" id="33050"/>
    <lineage>
        <taxon>Bacteria</taxon>
        <taxon>Pseudomonadati</taxon>
        <taxon>Pseudomonadota</taxon>
        <taxon>Alphaproteobacteria</taxon>
        <taxon>Sphingomonadales</taxon>
        <taxon>Sphingomonadaceae</taxon>
        <taxon>Sphingopyxis</taxon>
    </lineage>
</organism>
<keyword evidence="8 13" id="KW-0479">Metal-binding</keyword>
<dbReference type="GO" id="GO:0003861">
    <property type="term" value="F:3-isopropylmalate dehydratase activity"/>
    <property type="evidence" value="ECO:0007669"/>
    <property type="project" value="UniProtKB-UniRule"/>
</dbReference>
<keyword evidence="11 13" id="KW-0456">Lyase</keyword>
<dbReference type="FunFam" id="3.30.499.10:FF:000007">
    <property type="entry name" value="3-isopropylmalate dehydratase large subunit"/>
    <property type="match status" value="1"/>
</dbReference>
<dbReference type="GO" id="GO:0009098">
    <property type="term" value="P:L-leucine biosynthetic process"/>
    <property type="evidence" value="ECO:0007669"/>
    <property type="project" value="UniProtKB-UniRule"/>
</dbReference>
<dbReference type="AlphaFoldDB" id="A0A0N9UCP4"/>
<dbReference type="InterPro" id="IPR018136">
    <property type="entry name" value="Aconitase_4Fe-4S_BS"/>
</dbReference>
<evidence type="ECO:0000256" key="5">
    <source>
        <dbReference type="ARBA" id="ARBA00022430"/>
    </source>
</evidence>
<dbReference type="KEGG" id="smag:AN936_14075"/>
<keyword evidence="9 13" id="KW-0408">Iron</keyword>
<dbReference type="GO" id="GO:0046872">
    <property type="term" value="F:metal ion binding"/>
    <property type="evidence" value="ECO:0007669"/>
    <property type="project" value="UniProtKB-KW"/>
</dbReference>
<proteinExistence type="inferred from homology"/>
<evidence type="ECO:0000313" key="16">
    <source>
        <dbReference type="Proteomes" id="UP000058074"/>
    </source>
</evidence>
<evidence type="ECO:0000256" key="4">
    <source>
        <dbReference type="ARBA" id="ARBA00011271"/>
    </source>
</evidence>
<reference evidence="15 16" key="1">
    <citation type="journal article" date="2015" name="Genome Announc.">
        <title>Complete Genome Sequence of Polypropylene Glycol- and Polyethylene Glycol-Degrading Sphingopyxis macrogoltabida Strain EY-1.</title>
        <authorList>
            <person name="Ohtsubo Y."/>
            <person name="Nagata Y."/>
            <person name="Numata M."/>
            <person name="Tsuchikane K."/>
            <person name="Hosoyama A."/>
            <person name="Yamazoe A."/>
            <person name="Tsuda M."/>
            <person name="Fujita N."/>
            <person name="Kawai F."/>
        </authorList>
    </citation>
    <scope>NUCLEOTIDE SEQUENCE [LARGE SCALE GENOMIC DNA]</scope>
    <source>
        <strain evidence="15 16">EY-1</strain>
    </source>
</reference>
<dbReference type="PATRIC" id="fig|33050.5.peg.2912"/>
<evidence type="ECO:0000256" key="13">
    <source>
        <dbReference type="HAMAP-Rule" id="MF_01026"/>
    </source>
</evidence>
<evidence type="ECO:0000256" key="10">
    <source>
        <dbReference type="ARBA" id="ARBA00023014"/>
    </source>
</evidence>
<comment type="similarity">
    <text evidence="13">Belongs to the aconitase/IPM isomerase family. LeuC type 1 subfamily.</text>
</comment>
<feature type="domain" description="Aconitase/3-isopropylmalate dehydratase large subunit alpha/beta/alpha" evidence="14">
    <location>
        <begin position="9"/>
        <end position="464"/>
    </location>
</feature>
<dbReference type="EMBL" id="CP012700">
    <property type="protein sequence ID" value="ALH81449.1"/>
    <property type="molecule type" value="Genomic_DNA"/>
</dbReference>
<keyword evidence="10 13" id="KW-0411">Iron-sulfur</keyword>
<comment type="subunit">
    <text evidence="4 13">Heterodimer of LeuC and LeuD.</text>
</comment>
<evidence type="ECO:0000256" key="6">
    <source>
        <dbReference type="ARBA" id="ARBA00022485"/>
    </source>
</evidence>
<dbReference type="InterPro" id="IPR015931">
    <property type="entry name" value="Acnase/IPM_dHydase_lsu_aba_1/3"/>
</dbReference>
<dbReference type="GO" id="GO:0051539">
    <property type="term" value="F:4 iron, 4 sulfur cluster binding"/>
    <property type="evidence" value="ECO:0007669"/>
    <property type="project" value="UniProtKB-KW"/>
</dbReference>
<dbReference type="Proteomes" id="UP000058074">
    <property type="component" value="Chromosome"/>
</dbReference>
<evidence type="ECO:0000259" key="14">
    <source>
        <dbReference type="Pfam" id="PF00330"/>
    </source>
</evidence>
<dbReference type="PANTHER" id="PTHR43822">
    <property type="entry name" value="HOMOACONITASE, MITOCHONDRIAL-RELATED"/>
    <property type="match status" value="1"/>
</dbReference>
<evidence type="ECO:0000256" key="1">
    <source>
        <dbReference type="ARBA" id="ARBA00000491"/>
    </source>
</evidence>
<dbReference type="OrthoDB" id="9802769at2"/>
<evidence type="ECO:0000256" key="8">
    <source>
        <dbReference type="ARBA" id="ARBA00022723"/>
    </source>
</evidence>
<evidence type="ECO:0000256" key="9">
    <source>
        <dbReference type="ARBA" id="ARBA00023004"/>
    </source>
</evidence>
<name>A0A0N9UCP4_SPHMC</name>
<dbReference type="EC" id="4.2.1.33" evidence="13"/>
<accession>A0A0N9UCP4</accession>
<dbReference type="PROSITE" id="PS01244">
    <property type="entry name" value="ACONITASE_2"/>
    <property type="match status" value="1"/>
</dbReference>
<evidence type="ECO:0000256" key="11">
    <source>
        <dbReference type="ARBA" id="ARBA00023239"/>
    </source>
</evidence>
<keyword evidence="7 13" id="KW-0028">Amino-acid biosynthesis</keyword>
<gene>
    <name evidence="13" type="primary">leuC</name>
    <name evidence="15" type="ORF">AN936_14075</name>
</gene>
<dbReference type="HAMAP" id="MF_01026">
    <property type="entry name" value="LeuC_type1"/>
    <property type="match status" value="1"/>
</dbReference>
<dbReference type="InterPro" id="IPR050067">
    <property type="entry name" value="IPM_dehydratase_rel_enz"/>
</dbReference>
<dbReference type="InterPro" id="IPR001030">
    <property type="entry name" value="Acoase/IPM_deHydtase_lsu_aba"/>
</dbReference>
<evidence type="ECO:0000313" key="15">
    <source>
        <dbReference type="EMBL" id="ALH81449.1"/>
    </source>
</evidence>
<feature type="binding site" evidence="13">
    <location>
        <position position="417"/>
    </location>
    <ligand>
        <name>[4Fe-4S] cluster</name>
        <dbReference type="ChEBI" id="CHEBI:49883"/>
    </ligand>
</feature>
<dbReference type="CDD" id="cd01583">
    <property type="entry name" value="IPMI"/>
    <property type="match status" value="1"/>
</dbReference>